<accession>A0ABP4QAJ8</accession>
<name>A0ABP4QAJ8_9ACTN</name>
<protein>
    <submittedName>
        <fullName evidence="1">Uncharacterized protein</fullName>
    </submittedName>
</protein>
<reference evidence="2" key="1">
    <citation type="journal article" date="2019" name="Int. J. Syst. Evol. Microbiol.">
        <title>The Global Catalogue of Microorganisms (GCM) 10K type strain sequencing project: providing services to taxonomists for standard genome sequencing and annotation.</title>
        <authorList>
            <consortium name="The Broad Institute Genomics Platform"/>
            <consortium name="The Broad Institute Genome Sequencing Center for Infectious Disease"/>
            <person name="Wu L."/>
            <person name="Ma J."/>
        </authorList>
    </citation>
    <scope>NUCLEOTIDE SEQUENCE [LARGE SCALE GENOMIC DNA]</scope>
    <source>
        <strain evidence="2">JCM 15572</strain>
    </source>
</reference>
<organism evidence="1 2">
    <name type="scientific">Kribbella hippodromi</name>
    <dbReference type="NCBI Taxonomy" id="434347"/>
    <lineage>
        <taxon>Bacteria</taxon>
        <taxon>Bacillati</taxon>
        <taxon>Actinomycetota</taxon>
        <taxon>Actinomycetes</taxon>
        <taxon>Propionibacteriales</taxon>
        <taxon>Kribbellaceae</taxon>
        <taxon>Kribbella</taxon>
    </lineage>
</organism>
<dbReference type="EMBL" id="BAAAPH010000035">
    <property type="protein sequence ID" value="GAA1604924.1"/>
    <property type="molecule type" value="Genomic_DNA"/>
</dbReference>
<evidence type="ECO:0000313" key="2">
    <source>
        <dbReference type="Proteomes" id="UP001501705"/>
    </source>
</evidence>
<comment type="caution">
    <text evidence="1">The sequence shown here is derived from an EMBL/GenBank/DDBJ whole genome shotgun (WGS) entry which is preliminary data.</text>
</comment>
<gene>
    <name evidence="1" type="ORF">GCM10009804_71450</name>
</gene>
<evidence type="ECO:0000313" key="1">
    <source>
        <dbReference type="EMBL" id="GAA1604924.1"/>
    </source>
</evidence>
<dbReference type="Proteomes" id="UP001501705">
    <property type="component" value="Unassembled WGS sequence"/>
</dbReference>
<sequence>MRQVRTVWLRAAVVGAVGAQPGHRAGQTSPGFFEELALDQLLDRLGWFAGSAGEETPAEVVATDNDSAGCTADHMDIADQLVGWFLDREPDVQVSELPVTGSEQFRELLRPGLHSLILRYRRWHGGVRFRARAGSCG</sequence>
<proteinExistence type="predicted"/>
<keyword evidence="2" id="KW-1185">Reference proteome</keyword>